<evidence type="ECO:0000313" key="3">
    <source>
        <dbReference type="Proteomes" id="UP000244924"/>
    </source>
</evidence>
<dbReference type="AlphaFoldDB" id="A0A2R8BMR9"/>
<dbReference type="InterPro" id="IPR045601">
    <property type="entry name" value="DUF6455"/>
</dbReference>
<evidence type="ECO:0000259" key="1">
    <source>
        <dbReference type="Pfam" id="PF20056"/>
    </source>
</evidence>
<feature type="domain" description="DUF6455" evidence="1">
    <location>
        <begin position="20"/>
        <end position="89"/>
    </location>
</feature>
<evidence type="ECO:0000313" key="2">
    <source>
        <dbReference type="EMBL" id="SPH24642.1"/>
    </source>
</evidence>
<dbReference type="Proteomes" id="UP000244924">
    <property type="component" value="Unassembled WGS sequence"/>
</dbReference>
<dbReference type="Pfam" id="PF20056">
    <property type="entry name" value="DUF6455"/>
    <property type="match status" value="1"/>
</dbReference>
<gene>
    <name evidence="2" type="ORF">DEA8626_03693</name>
</gene>
<reference evidence="2 3" key="1">
    <citation type="submission" date="2018-03" db="EMBL/GenBank/DDBJ databases">
        <authorList>
            <person name="Keele B.F."/>
        </authorList>
    </citation>
    <scope>NUCLEOTIDE SEQUENCE [LARGE SCALE GENOMIC DNA]</scope>
    <source>
        <strain evidence="2 3">CECT 8626</strain>
    </source>
</reference>
<organism evidence="2 3">
    <name type="scientific">Albidovulum aquaemixtae</name>
    <dbReference type="NCBI Taxonomy" id="1542388"/>
    <lineage>
        <taxon>Bacteria</taxon>
        <taxon>Pseudomonadati</taxon>
        <taxon>Pseudomonadota</taxon>
        <taxon>Alphaproteobacteria</taxon>
        <taxon>Rhodobacterales</taxon>
        <taxon>Paracoccaceae</taxon>
        <taxon>Albidovulum</taxon>
    </lineage>
</organism>
<dbReference type="OrthoDB" id="7859249at2"/>
<dbReference type="RefSeq" id="WP_108854616.1">
    <property type="nucleotide sequence ID" value="NZ_OMOQ01000003.1"/>
</dbReference>
<keyword evidence="3" id="KW-1185">Reference proteome</keyword>
<accession>A0A2R8BMR9</accession>
<sequence>MGKVVAFASATIRDGVPYFLTDRETRRHGVDVGRAMQSGILTADDFRALLAHCRACPDRQGERTAESGALPDCTPPKWCANIAVIEGLRGIV</sequence>
<proteinExistence type="predicted"/>
<name>A0A2R8BMR9_9RHOB</name>
<protein>
    <recommendedName>
        <fullName evidence="1">DUF6455 domain-containing protein</fullName>
    </recommendedName>
</protein>
<dbReference type="EMBL" id="OMOQ01000003">
    <property type="protein sequence ID" value="SPH24642.1"/>
    <property type="molecule type" value="Genomic_DNA"/>
</dbReference>